<proteinExistence type="inferred from homology"/>
<evidence type="ECO:0000313" key="6">
    <source>
        <dbReference type="EMBL" id="OAQ09057.1"/>
    </source>
</evidence>
<organism evidence="6 7">
    <name type="scientific">Ligilactobacillus aviarius</name>
    <dbReference type="NCBI Taxonomy" id="1606"/>
    <lineage>
        <taxon>Bacteria</taxon>
        <taxon>Bacillati</taxon>
        <taxon>Bacillota</taxon>
        <taxon>Bacilli</taxon>
        <taxon>Lactobacillales</taxon>
        <taxon>Lactobacillaceae</taxon>
        <taxon>Ligilactobacillus</taxon>
    </lineage>
</organism>
<dbReference type="InterPro" id="IPR003615">
    <property type="entry name" value="HNH_nuc"/>
</dbReference>
<comment type="similarity">
    <text evidence="3">Belongs to the HNH nuclease family.</text>
</comment>
<dbReference type="SMART" id="SM00507">
    <property type="entry name" value="HNHc"/>
    <property type="match status" value="1"/>
</dbReference>
<accession>A0A179CWA8</accession>
<dbReference type="InterPro" id="IPR002711">
    <property type="entry name" value="HNH"/>
</dbReference>
<dbReference type="OrthoDB" id="9811997at2"/>
<dbReference type="GO" id="GO:0016787">
    <property type="term" value="F:hydrolase activity"/>
    <property type="evidence" value="ECO:0007669"/>
    <property type="project" value="UniProtKB-KW"/>
</dbReference>
<keyword evidence="1" id="KW-0540">Nuclease</keyword>
<evidence type="ECO:0000256" key="4">
    <source>
        <dbReference type="ARBA" id="ARBA00040194"/>
    </source>
</evidence>
<name>A0A179CWA8_9LACO</name>
<dbReference type="EMBL" id="LVKI01000003">
    <property type="protein sequence ID" value="OAQ09057.1"/>
    <property type="molecule type" value="Genomic_DNA"/>
</dbReference>
<sequence length="160" mass="19667">MAKWRECKKPTCNELVQFPERYCPKHKLENEQQREQERKEKSYQKMKLYNQHNRNKEANSFYQSKEWKNTRNYIINRDNYTCQVCGEPINNRKIIDHIVPRRIDKSKELDENNLWTLCYHCHKLKTDIEEQIINSPNGINKVKHISKENWIKYITERIKK</sequence>
<reference evidence="7" key="1">
    <citation type="submission" date="2016-03" db="EMBL/GenBank/DDBJ databases">
        <authorList>
            <person name="Johnson T.J."/>
            <person name="Youmans B."/>
            <person name="Case K."/>
            <person name="Noll S."/>
        </authorList>
    </citation>
    <scope>NUCLEOTIDE SEQUENCE [LARGE SCALE GENOMIC DNA]</scope>
    <source>
        <strain evidence="7">UMNLAv8</strain>
    </source>
</reference>
<dbReference type="Gene3D" id="1.10.30.50">
    <property type="match status" value="1"/>
</dbReference>
<evidence type="ECO:0000256" key="3">
    <source>
        <dbReference type="ARBA" id="ARBA00038412"/>
    </source>
</evidence>
<evidence type="ECO:0000313" key="7">
    <source>
        <dbReference type="Proteomes" id="UP000078520"/>
    </source>
</evidence>
<dbReference type="RefSeq" id="WP_064208362.1">
    <property type="nucleotide sequence ID" value="NZ_LVKC01000011.1"/>
</dbReference>
<comment type="caution">
    <text evidence="6">The sequence shown here is derived from an EMBL/GenBank/DDBJ whole genome shotgun (WGS) entry which is preliminary data.</text>
</comment>
<dbReference type="CDD" id="cd00085">
    <property type="entry name" value="HNHc"/>
    <property type="match status" value="1"/>
</dbReference>
<dbReference type="Pfam" id="PF01844">
    <property type="entry name" value="HNH"/>
    <property type="match status" value="1"/>
</dbReference>
<dbReference type="GO" id="GO:0004519">
    <property type="term" value="F:endonuclease activity"/>
    <property type="evidence" value="ECO:0007669"/>
    <property type="project" value="InterPro"/>
</dbReference>
<dbReference type="Proteomes" id="UP000078520">
    <property type="component" value="Unassembled WGS sequence"/>
</dbReference>
<feature type="domain" description="HNH nuclease" evidence="5">
    <location>
        <begin position="69"/>
        <end position="123"/>
    </location>
</feature>
<evidence type="ECO:0000256" key="2">
    <source>
        <dbReference type="ARBA" id="ARBA00022801"/>
    </source>
</evidence>
<gene>
    <name evidence="6" type="ORF">A3O14_01850</name>
</gene>
<dbReference type="AlphaFoldDB" id="A0A179CWA8"/>
<dbReference type="GO" id="GO:0005829">
    <property type="term" value="C:cytosol"/>
    <property type="evidence" value="ECO:0007669"/>
    <property type="project" value="TreeGrafter"/>
</dbReference>
<dbReference type="PANTHER" id="PTHR41286">
    <property type="entry name" value="HNH NUCLEASE YAJD-RELATED"/>
    <property type="match status" value="1"/>
</dbReference>
<dbReference type="GO" id="GO:0003676">
    <property type="term" value="F:nucleic acid binding"/>
    <property type="evidence" value="ECO:0007669"/>
    <property type="project" value="InterPro"/>
</dbReference>
<dbReference type="PANTHER" id="PTHR41286:SF1">
    <property type="entry name" value="HNH NUCLEASE YAJD-RELATED"/>
    <property type="match status" value="1"/>
</dbReference>
<evidence type="ECO:0000256" key="1">
    <source>
        <dbReference type="ARBA" id="ARBA00022722"/>
    </source>
</evidence>
<dbReference type="GO" id="GO:0008270">
    <property type="term" value="F:zinc ion binding"/>
    <property type="evidence" value="ECO:0007669"/>
    <property type="project" value="InterPro"/>
</dbReference>
<keyword evidence="2" id="KW-0378">Hydrolase</keyword>
<protein>
    <recommendedName>
        <fullName evidence="4">Putative HNH nuclease YajD</fullName>
    </recommendedName>
</protein>
<evidence type="ECO:0000259" key="5">
    <source>
        <dbReference type="SMART" id="SM00507"/>
    </source>
</evidence>